<dbReference type="CDD" id="cd00170">
    <property type="entry name" value="SEC14"/>
    <property type="match status" value="1"/>
</dbReference>
<dbReference type="AlphaFoldDB" id="A0A9P0G2L5"/>
<dbReference type="EMBL" id="OU963867">
    <property type="protein sequence ID" value="CAH0773582.1"/>
    <property type="molecule type" value="Genomic_DNA"/>
</dbReference>
<dbReference type="GO" id="GO:0016020">
    <property type="term" value="C:membrane"/>
    <property type="evidence" value="ECO:0007669"/>
    <property type="project" value="TreeGrafter"/>
</dbReference>
<dbReference type="Pfam" id="PF00650">
    <property type="entry name" value="CRAL_TRIO"/>
    <property type="match status" value="1"/>
</dbReference>
<dbReference type="PANTHER" id="PTHR10174:SF222">
    <property type="entry name" value="GH10083P-RELATED"/>
    <property type="match status" value="1"/>
</dbReference>
<gene>
    <name evidence="2" type="ORF">BEMITA_LOCUS10051</name>
</gene>
<dbReference type="Gene3D" id="3.40.525.10">
    <property type="entry name" value="CRAL-TRIO lipid binding domain"/>
    <property type="match status" value="1"/>
</dbReference>
<dbReference type="PANTHER" id="PTHR10174">
    <property type="entry name" value="ALPHA-TOCOPHEROL TRANSFER PROTEIN-RELATED"/>
    <property type="match status" value="1"/>
</dbReference>
<dbReference type="GO" id="GO:1902936">
    <property type="term" value="F:phosphatidylinositol bisphosphate binding"/>
    <property type="evidence" value="ECO:0007669"/>
    <property type="project" value="TreeGrafter"/>
</dbReference>
<reference evidence="2" key="1">
    <citation type="submission" date="2021-12" db="EMBL/GenBank/DDBJ databases">
        <authorList>
            <person name="King R."/>
        </authorList>
    </citation>
    <scope>NUCLEOTIDE SEQUENCE</scope>
</reference>
<sequence>MMHRDPREPPPEVIRESVRQLKEWMSKEPHLPSIEDENWLETYFYNNRFSLEKTKAKLAAYYSLKNEYPDYMKNRDPISPAILRAREALLTVIEEKETKDGYTLMYSKFGPDPDKFDQRDTYKRSLMLADAMHLEKSRLRKYISIVDCQNLSYKHILKTLPHVHRLANLLNTYSESLQVQHFVNAPDFLYKSIELVRRYLPEKLRVRIRIHTAGSDSIFDSIDKDALASDFGGNGASLDELDDRCQKMLEKHRAWFLQQDEVCATVGYRWKNSDEKLEEMKGSFTQLSID</sequence>
<dbReference type="PROSITE" id="PS50191">
    <property type="entry name" value="CRAL_TRIO"/>
    <property type="match status" value="1"/>
</dbReference>
<dbReference type="SUPFAM" id="SSF46938">
    <property type="entry name" value="CRAL/TRIO N-terminal domain"/>
    <property type="match status" value="1"/>
</dbReference>
<keyword evidence="3" id="KW-1185">Reference proteome</keyword>
<feature type="domain" description="CRAL-TRIO" evidence="1">
    <location>
        <begin position="79"/>
        <end position="239"/>
    </location>
</feature>
<dbReference type="InterPro" id="IPR036865">
    <property type="entry name" value="CRAL-TRIO_dom_sf"/>
</dbReference>
<dbReference type="Proteomes" id="UP001152759">
    <property type="component" value="Chromosome 6"/>
</dbReference>
<evidence type="ECO:0000259" key="1">
    <source>
        <dbReference type="PROSITE" id="PS50191"/>
    </source>
</evidence>
<evidence type="ECO:0000313" key="3">
    <source>
        <dbReference type="Proteomes" id="UP001152759"/>
    </source>
</evidence>
<protein>
    <recommendedName>
        <fullName evidence="1">CRAL-TRIO domain-containing protein</fullName>
    </recommendedName>
</protein>
<name>A0A9P0G2L5_BEMTA</name>
<proteinExistence type="predicted"/>
<dbReference type="InterPro" id="IPR036273">
    <property type="entry name" value="CRAL/TRIO_N_dom_sf"/>
</dbReference>
<dbReference type="SUPFAM" id="SSF52087">
    <property type="entry name" value="CRAL/TRIO domain"/>
    <property type="match status" value="1"/>
</dbReference>
<evidence type="ECO:0000313" key="2">
    <source>
        <dbReference type="EMBL" id="CAH0773582.1"/>
    </source>
</evidence>
<accession>A0A9P0G2L5</accession>
<dbReference type="KEGG" id="btab:109038708"/>
<dbReference type="InterPro" id="IPR001251">
    <property type="entry name" value="CRAL-TRIO_dom"/>
</dbReference>
<organism evidence="2 3">
    <name type="scientific">Bemisia tabaci</name>
    <name type="common">Sweetpotato whitefly</name>
    <name type="synonym">Aleurodes tabaci</name>
    <dbReference type="NCBI Taxonomy" id="7038"/>
    <lineage>
        <taxon>Eukaryota</taxon>
        <taxon>Metazoa</taxon>
        <taxon>Ecdysozoa</taxon>
        <taxon>Arthropoda</taxon>
        <taxon>Hexapoda</taxon>
        <taxon>Insecta</taxon>
        <taxon>Pterygota</taxon>
        <taxon>Neoptera</taxon>
        <taxon>Paraneoptera</taxon>
        <taxon>Hemiptera</taxon>
        <taxon>Sternorrhyncha</taxon>
        <taxon>Aleyrodoidea</taxon>
        <taxon>Aleyrodidae</taxon>
        <taxon>Aleyrodinae</taxon>
        <taxon>Bemisia</taxon>
    </lineage>
</organism>